<protein>
    <submittedName>
        <fullName evidence="1">Putative orfan</fullName>
    </submittedName>
</protein>
<name>A0A6N1NVC9_9VIRU</name>
<proteinExistence type="predicted"/>
<reference evidence="1" key="1">
    <citation type="submission" date="2017-01" db="EMBL/GenBank/DDBJ databases">
        <authorList>
            <person name="Assis F.L."/>
            <person name="Abrahao J.S."/>
            <person name="Silva L."/>
            <person name="Khalil J.B."/>
            <person name="Rodrigues R."/>
            <person name="Silva L.S."/>
            <person name="Arantes T."/>
            <person name="Boratto P."/>
            <person name="Andrade M."/>
            <person name="Kroon E.G."/>
            <person name="Ribeiro B."/>
            <person name="Bergier I."/>
            <person name="Seligmann H."/>
            <person name="Ghigo E."/>
            <person name="Colson P."/>
            <person name="Levasseur A."/>
            <person name="Raoult D."/>
            <person name="Scola B.L."/>
        </authorList>
    </citation>
    <scope>NUCLEOTIDE SEQUENCE</scope>
    <source>
        <strain evidence="1">Soda lake</strain>
    </source>
</reference>
<dbReference type="RefSeq" id="YP_010782042.1">
    <property type="nucleotide sequence ID" value="NC_075039.1"/>
</dbReference>
<evidence type="ECO:0000313" key="1">
    <source>
        <dbReference type="EMBL" id="QKU35378.1"/>
    </source>
</evidence>
<reference evidence="1" key="2">
    <citation type="journal article" date="2018" name="Nat. Commun.">
        <title>Tailed giant Tupanvirus possesses the most complete translational apparatus of the known virosphere.</title>
        <authorList>
            <person name="Abrahao J."/>
            <person name="Silva L."/>
            <person name="Silva L.S."/>
            <person name="Khalil J.Y.B."/>
            <person name="Rodrigues R."/>
            <person name="Arantes T."/>
            <person name="Assis F."/>
            <person name="Boratto P."/>
            <person name="Andrade M."/>
            <person name="Kroon E.G."/>
            <person name="Ribeiro B."/>
            <person name="Bergier I."/>
            <person name="Seligmann H."/>
            <person name="Ghigo E."/>
            <person name="Colson P."/>
            <person name="Levasseur A."/>
            <person name="Kroemer G."/>
            <person name="Raoult D."/>
            <person name="La Scola B."/>
        </authorList>
    </citation>
    <scope>NUCLEOTIDE SEQUENCE [LARGE SCALE GENOMIC DNA]</scope>
    <source>
        <strain evidence="1">Soda lake</strain>
    </source>
</reference>
<accession>A0A6N1NVC9</accession>
<dbReference type="KEGG" id="vg:80518806"/>
<dbReference type="GeneID" id="80518806"/>
<dbReference type="EMBL" id="KY523104">
    <property type="protein sequence ID" value="QKU35378.1"/>
    <property type="molecule type" value="Genomic_DNA"/>
</dbReference>
<sequence length="124" mass="14493">MTSQSVIIAGYKLTPINIDNISKFYDLVNKLNIKSKCPKLIIVNRDYDSIDIDDCGIYIAFDYYIMPQKGILDKIKFMDTIKTMPEPLPKEYFAILKKLKTEISEFDIHVDYCDFDRRVNVLPQ</sequence>
<organism evidence="1">
    <name type="scientific">Tupanvirus soda lake</name>
    <dbReference type="NCBI Taxonomy" id="2126985"/>
    <lineage>
        <taxon>Viruses</taxon>
        <taxon>Varidnaviria</taxon>
        <taxon>Bamfordvirae</taxon>
        <taxon>Nucleocytoviricota</taxon>
        <taxon>Megaviricetes</taxon>
        <taxon>Imitervirales</taxon>
        <taxon>Mimiviridae</taxon>
        <taxon>Megamimivirinae</taxon>
        <taxon>Tupanvirus</taxon>
        <taxon>Tupanvirus salinum</taxon>
    </lineage>
</organism>